<reference evidence="3" key="1">
    <citation type="journal article" date="2018" name="Nat. Microbiol.">
        <title>Leveraging single-cell genomics to expand the fungal tree of life.</title>
        <authorList>
            <person name="Ahrendt S.R."/>
            <person name="Quandt C.A."/>
            <person name="Ciobanu D."/>
            <person name="Clum A."/>
            <person name="Salamov A."/>
            <person name="Andreopoulos B."/>
            <person name="Cheng J.F."/>
            <person name="Woyke T."/>
            <person name="Pelin A."/>
            <person name="Henrissat B."/>
            <person name="Reynolds N.K."/>
            <person name="Benny G.L."/>
            <person name="Smith M.E."/>
            <person name="James T.Y."/>
            <person name="Grigoriev I.V."/>
        </authorList>
    </citation>
    <scope>NUCLEOTIDE SEQUENCE [LARGE SCALE GENOMIC DNA]</scope>
</reference>
<feature type="region of interest" description="Disordered" evidence="1">
    <location>
        <begin position="148"/>
        <end position="171"/>
    </location>
</feature>
<dbReference type="EMBL" id="KZ998246">
    <property type="protein sequence ID" value="RKO86382.1"/>
    <property type="molecule type" value="Genomic_DNA"/>
</dbReference>
<sequence length="234" mass="24925">GLRLSDSPTSSPPSPSSASTIVTAAPAPTPIDLAARGQCPNSLVLTCAGLIYKKDFVGTLEKCGQCIKESTLCVEIYLAAKVNKDICKFAKNMLKCDAIRFTGLGENGFRGAAEDHDEVALRGHRLGLFSPSLLAHPKFSLKLSSAFPEEDAGEPGSLSGPGPGQSRTSKDIQRQADEVLLMDQPGAGHCSRPTRSIWAGTGAAVTMVEPRMARETFETRSIHRAALLLYLLEK</sequence>
<protein>
    <submittedName>
        <fullName evidence="2">Uncharacterized protein</fullName>
    </submittedName>
</protein>
<evidence type="ECO:0000313" key="2">
    <source>
        <dbReference type="EMBL" id="RKO86382.1"/>
    </source>
</evidence>
<feature type="compositionally biased region" description="Low complexity" evidence="1">
    <location>
        <begin position="154"/>
        <end position="166"/>
    </location>
</feature>
<dbReference type="OrthoDB" id="2174617at2759"/>
<organism evidence="2 3">
    <name type="scientific">Blyttiomyces helicus</name>
    <dbReference type="NCBI Taxonomy" id="388810"/>
    <lineage>
        <taxon>Eukaryota</taxon>
        <taxon>Fungi</taxon>
        <taxon>Fungi incertae sedis</taxon>
        <taxon>Chytridiomycota</taxon>
        <taxon>Chytridiomycota incertae sedis</taxon>
        <taxon>Chytridiomycetes</taxon>
        <taxon>Chytridiomycetes incertae sedis</taxon>
        <taxon>Blyttiomyces</taxon>
    </lineage>
</organism>
<dbReference type="AlphaFoldDB" id="A0A4P9W3I6"/>
<accession>A0A4P9W3I6</accession>
<proteinExistence type="predicted"/>
<dbReference type="Proteomes" id="UP000269721">
    <property type="component" value="Unassembled WGS sequence"/>
</dbReference>
<feature type="region of interest" description="Disordered" evidence="1">
    <location>
        <begin position="1"/>
        <end position="20"/>
    </location>
</feature>
<name>A0A4P9W3I6_9FUNG</name>
<evidence type="ECO:0000256" key="1">
    <source>
        <dbReference type="SAM" id="MobiDB-lite"/>
    </source>
</evidence>
<gene>
    <name evidence="2" type="ORF">BDK51DRAFT_51345</name>
</gene>
<feature type="non-terminal residue" evidence="2">
    <location>
        <position position="1"/>
    </location>
</feature>
<keyword evidence="3" id="KW-1185">Reference proteome</keyword>
<evidence type="ECO:0000313" key="3">
    <source>
        <dbReference type="Proteomes" id="UP000269721"/>
    </source>
</evidence>